<proteinExistence type="predicted"/>
<evidence type="ECO:0000313" key="2">
    <source>
        <dbReference type="EMBL" id="ACU72591.1"/>
    </source>
</evidence>
<name>C7QBX2_CATAD</name>
<dbReference type="NCBIfam" id="TIGR03882">
    <property type="entry name" value="cyclo_dehyd_2"/>
    <property type="match status" value="1"/>
</dbReference>
<gene>
    <name evidence="2" type="ordered locus">Caci_3689</name>
</gene>
<dbReference type="AlphaFoldDB" id="C7QBX2"/>
<feature type="domain" description="YcaO" evidence="1">
    <location>
        <begin position="446"/>
        <end position="753"/>
    </location>
</feature>
<reference evidence="2 3" key="1">
    <citation type="journal article" date="2009" name="Stand. Genomic Sci.">
        <title>Complete genome sequence of Catenulispora acidiphila type strain (ID 139908).</title>
        <authorList>
            <person name="Copeland A."/>
            <person name="Lapidus A."/>
            <person name="Glavina Del Rio T."/>
            <person name="Nolan M."/>
            <person name="Lucas S."/>
            <person name="Chen F."/>
            <person name="Tice H."/>
            <person name="Cheng J.F."/>
            <person name="Bruce D."/>
            <person name="Goodwin L."/>
            <person name="Pitluck S."/>
            <person name="Mikhailova N."/>
            <person name="Pati A."/>
            <person name="Ivanova N."/>
            <person name="Mavromatis K."/>
            <person name="Chen A."/>
            <person name="Palaniappan K."/>
            <person name="Chain P."/>
            <person name="Land M."/>
            <person name="Hauser L."/>
            <person name="Chang Y.J."/>
            <person name="Jeffries C.D."/>
            <person name="Chertkov O."/>
            <person name="Brettin T."/>
            <person name="Detter J.C."/>
            <person name="Han C."/>
            <person name="Ali Z."/>
            <person name="Tindall B.J."/>
            <person name="Goker M."/>
            <person name="Bristow J."/>
            <person name="Eisen J.A."/>
            <person name="Markowitz V."/>
            <person name="Hugenholtz P."/>
            <person name="Kyrpides N.C."/>
            <person name="Klenk H.P."/>
        </authorList>
    </citation>
    <scope>NUCLEOTIDE SEQUENCE [LARGE SCALE GENOMIC DNA]</scope>
    <source>
        <strain evidence="3">DSM 44928 / JCM 14897 / NBRC 102108 / NRRL B-24433 / ID139908</strain>
    </source>
</reference>
<keyword evidence="3" id="KW-1185">Reference proteome</keyword>
<dbReference type="GO" id="GO:0008641">
    <property type="term" value="F:ubiquitin-like modifier activating enzyme activity"/>
    <property type="evidence" value="ECO:0007669"/>
    <property type="project" value="InterPro"/>
</dbReference>
<dbReference type="Pfam" id="PF02624">
    <property type="entry name" value="YcaO"/>
    <property type="match status" value="1"/>
</dbReference>
<dbReference type="InParanoid" id="C7QBX2"/>
<accession>C7QBX2</accession>
<dbReference type="SUPFAM" id="SSF69572">
    <property type="entry name" value="Activating enzymes of the ubiquitin-like proteins"/>
    <property type="match status" value="1"/>
</dbReference>
<sequence length="753" mass="78881">MATLQEPIEETRPRIRRDVLFTESPSGVLFHNADGGFSVNGASAYRFATLIVPHLDGRRQVAELCAGLGPKQRDMVVDLVRTLYDRGFARDVPPEDADAVSASVPAAVAERFAPQIDYIDHYVGSATERFHRFRDARIAVLGTDPVARWCVLSLIRNGAASVAVQPGMLAAEGFAQISAEAEELRRADCPTEITELTETTELTADGELSWAHLASHDLVLLAGPDAVQRALPLVRAGIPEGVKLLTAWSFADLAVIGPLMTGGSTGCLICAALRLGANGDPAAAADLWSSVAVPGSAPAPRTLTGPLAGMVGNLLAYEVFRVTTGALPAETAGKLVIQDLDSLDAWSEPLFPHPRCPRCVPDAAAEPDRQQLWPPAEAVGQPAAQTAVELEDPAEVLDHLTSTAVLVQQRAGVFQAFADEAWNQTPIKIGTVRLGLGRGGLRTVTAFDLHHVAGARIRALHAAARVYADHVVPVGGLVSAAALDQDGYSRCRVEPARLAVAGGTAAKAEDVAHWAQAYRLEAGHSVLVPAAALRTFGAENSSLMCLPTSAGTGTGASPADAVADGLLSALALDALIGAVRGRVPVRSVDLKLLEADAELLFLAKSARNLGVEVELLGLGDRGTRPAPVLLARTRGAHDGEPRWAVGCATRWQEAAVSALRDLLGAVQLDRQLGDGAHADLGDPLIADLDPAALSVGGYADPVFTAATGWGEVLRRTRAAGNDILVAPVELPDLAAGGIWVAKVLLVRENTDAR</sequence>
<dbReference type="EMBL" id="CP001700">
    <property type="protein sequence ID" value="ACU72591.1"/>
    <property type="molecule type" value="Genomic_DNA"/>
</dbReference>
<organism evidence="2 3">
    <name type="scientific">Catenulispora acidiphila (strain DSM 44928 / JCM 14897 / NBRC 102108 / NRRL B-24433 / ID139908)</name>
    <dbReference type="NCBI Taxonomy" id="479433"/>
    <lineage>
        <taxon>Bacteria</taxon>
        <taxon>Bacillati</taxon>
        <taxon>Actinomycetota</taxon>
        <taxon>Actinomycetes</taxon>
        <taxon>Catenulisporales</taxon>
        <taxon>Catenulisporaceae</taxon>
        <taxon>Catenulispora</taxon>
    </lineage>
</organism>
<dbReference type="HOGENOM" id="CLU_020532_0_0_11"/>
<dbReference type="InterPro" id="IPR022291">
    <property type="entry name" value="Bacteriocin_synth_cyclodeHase"/>
</dbReference>
<dbReference type="InterPro" id="IPR035985">
    <property type="entry name" value="Ubiquitin-activating_enz"/>
</dbReference>
<dbReference type="KEGG" id="cai:Caci_3689"/>
<dbReference type="eggNOG" id="COG1944">
    <property type="taxonomic scope" value="Bacteria"/>
</dbReference>
<dbReference type="InterPro" id="IPR003776">
    <property type="entry name" value="YcaO-like_dom"/>
</dbReference>
<dbReference type="PROSITE" id="PS51664">
    <property type="entry name" value="YCAO"/>
    <property type="match status" value="1"/>
</dbReference>
<evidence type="ECO:0000259" key="1">
    <source>
        <dbReference type="PROSITE" id="PS51664"/>
    </source>
</evidence>
<evidence type="ECO:0000313" key="3">
    <source>
        <dbReference type="Proteomes" id="UP000000851"/>
    </source>
</evidence>
<dbReference type="RefSeq" id="WP_015792320.1">
    <property type="nucleotide sequence ID" value="NC_013131.1"/>
</dbReference>
<dbReference type="OrthoDB" id="3247510at2"/>
<dbReference type="STRING" id="479433.Caci_3689"/>
<dbReference type="Gene3D" id="3.40.50.720">
    <property type="entry name" value="NAD(P)-binding Rossmann-like Domain"/>
    <property type="match status" value="1"/>
</dbReference>
<dbReference type="Proteomes" id="UP000000851">
    <property type="component" value="Chromosome"/>
</dbReference>
<protein>
    <recommendedName>
        <fullName evidence="1">YcaO domain-containing protein</fullName>
    </recommendedName>
</protein>